<keyword evidence="3 5" id="KW-1133">Transmembrane helix</keyword>
<evidence type="ECO:0000256" key="1">
    <source>
        <dbReference type="ARBA" id="ARBA00004370"/>
    </source>
</evidence>
<feature type="transmembrane region" description="Helical" evidence="5">
    <location>
        <begin position="138"/>
        <end position="155"/>
    </location>
</feature>
<evidence type="ECO:0000259" key="6">
    <source>
        <dbReference type="Pfam" id="PF13664"/>
    </source>
</evidence>
<keyword evidence="4 5" id="KW-0472">Membrane</keyword>
<accession>A0A0S4SK75</accession>
<evidence type="ECO:0000313" key="8">
    <source>
        <dbReference type="Proteomes" id="UP000052237"/>
    </source>
</evidence>
<feature type="domain" description="TMEM205-like" evidence="6">
    <location>
        <begin position="11"/>
        <end position="118"/>
    </location>
</feature>
<dbReference type="InterPro" id="IPR025423">
    <property type="entry name" value="TMEM205-like"/>
</dbReference>
<feature type="transmembrane region" description="Helical" evidence="5">
    <location>
        <begin position="54"/>
        <end position="75"/>
    </location>
</feature>
<gene>
    <name evidence="7" type="ORF">ERS686654_01675</name>
</gene>
<evidence type="ECO:0000256" key="3">
    <source>
        <dbReference type="ARBA" id="ARBA00022989"/>
    </source>
</evidence>
<dbReference type="EMBL" id="FAVB01000004">
    <property type="protein sequence ID" value="CUU86376.1"/>
    <property type="molecule type" value="Genomic_DNA"/>
</dbReference>
<dbReference type="RefSeq" id="WP_059435319.1">
    <property type="nucleotide sequence ID" value="NZ_FAVB01000004.1"/>
</dbReference>
<dbReference type="AlphaFoldDB" id="A0A0S4SK75"/>
<sequence>MRNLKNSYLFLLALIIGVEISIGAFLAPVLFFPAKYIGEGVLSIFQSGLLMTQVFLKYNMLLIAVSLVSIIYELINLIKNKEDSFNFKFSAFMLSFIVLGLASSFAFYFTPYIVNAQSLGELATTTNDFASVHKTSEIVMKIMIIAQTILFFVRARR</sequence>
<reference evidence="7 8" key="1">
    <citation type="submission" date="2015-11" db="EMBL/GenBank/DDBJ databases">
        <authorList>
            <consortium name="Pathogen Informatics"/>
        </authorList>
    </citation>
    <scope>NUCLEOTIDE SEQUENCE [LARGE SCALE GENOMIC DNA]</scope>
    <source>
        <strain evidence="7 8">006A-0059</strain>
    </source>
</reference>
<comment type="caution">
    <text evidence="7">The sequence shown here is derived from an EMBL/GenBank/DDBJ whole genome shotgun (WGS) entry which is preliminary data.</text>
</comment>
<evidence type="ECO:0000313" key="7">
    <source>
        <dbReference type="EMBL" id="CUU86376.1"/>
    </source>
</evidence>
<protein>
    <submittedName>
        <fullName evidence="7">Integral membrane protein</fullName>
    </submittedName>
</protein>
<dbReference type="GO" id="GO:0016020">
    <property type="term" value="C:membrane"/>
    <property type="evidence" value="ECO:0007669"/>
    <property type="project" value="UniProtKB-SubCell"/>
</dbReference>
<feature type="transmembrane region" description="Helical" evidence="5">
    <location>
        <begin position="87"/>
        <end position="109"/>
    </location>
</feature>
<evidence type="ECO:0000256" key="2">
    <source>
        <dbReference type="ARBA" id="ARBA00022692"/>
    </source>
</evidence>
<evidence type="ECO:0000256" key="5">
    <source>
        <dbReference type="SAM" id="Phobius"/>
    </source>
</evidence>
<evidence type="ECO:0000256" key="4">
    <source>
        <dbReference type="ARBA" id="ARBA00023136"/>
    </source>
</evidence>
<keyword evidence="8" id="KW-1185">Reference proteome</keyword>
<proteinExistence type="predicted"/>
<comment type="subcellular location">
    <subcellularLocation>
        <location evidence="1">Membrane</location>
    </subcellularLocation>
</comment>
<feature type="transmembrane region" description="Helical" evidence="5">
    <location>
        <begin position="7"/>
        <end position="34"/>
    </location>
</feature>
<dbReference type="Pfam" id="PF13664">
    <property type="entry name" value="DUF4149"/>
    <property type="match status" value="1"/>
</dbReference>
<dbReference type="Proteomes" id="UP000052237">
    <property type="component" value="Unassembled WGS sequence"/>
</dbReference>
<keyword evidence="2 5" id="KW-0812">Transmembrane</keyword>
<name>A0A0S4SK75_CAMHY</name>
<organism evidence="7 8">
    <name type="scientific">Campylobacter hyointestinalis subsp. hyointestinalis</name>
    <dbReference type="NCBI Taxonomy" id="91352"/>
    <lineage>
        <taxon>Bacteria</taxon>
        <taxon>Pseudomonadati</taxon>
        <taxon>Campylobacterota</taxon>
        <taxon>Epsilonproteobacteria</taxon>
        <taxon>Campylobacterales</taxon>
        <taxon>Campylobacteraceae</taxon>
        <taxon>Campylobacter</taxon>
    </lineage>
</organism>